<feature type="domain" description="C2H2-type" evidence="14">
    <location>
        <begin position="667"/>
        <end position="694"/>
    </location>
</feature>
<dbReference type="Proteomes" id="UP000269221">
    <property type="component" value="Unassembled WGS sequence"/>
</dbReference>
<evidence type="ECO:0000256" key="3">
    <source>
        <dbReference type="ARBA" id="ARBA00022723"/>
    </source>
</evidence>
<feature type="region of interest" description="Disordered" evidence="12">
    <location>
        <begin position="338"/>
        <end position="386"/>
    </location>
</feature>
<keyword evidence="4" id="KW-0677">Repeat</keyword>
<feature type="compositionally biased region" description="Basic and acidic residues" evidence="12">
    <location>
        <begin position="562"/>
        <end position="572"/>
    </location>
</feature>
<feature type="signal peptide" evidence="13">
    <location>
        <begin position="1"/>
        <end position="25"/>
    </location>
</feature>
<keyword evidence="7" id="KW-0805">Transcription regulation</keyword>
<proteinExistence type="inferred from homology"/>
<feature type="domain" description="C2H2-type" evidence="14">
    <location>
        <begin position="723"/>
        <end position="750"/>
    </location>
</feature>
<gene>
    <name evidence="15" type="ORF">DUI87_30859</name>
</gene>
<feature type="domain" description="C2H2-type" evidence="14">
    <location>
        <begin position="807"/>
        <end position="834"/>
    </location>
</feature>
<evidence type="ECO:0000256" key="8">
    <source>
        <dbReference type="ARBA" id="ARBA00023125"/>
    </source>
</evidence>
<evidence type="ECO:0000256" key="4">
    <source>
        <dbReference type="ARBA" id="ARBA00022737"/>
    </source>
</evidence>
<dbReference type="FunFam" id="3.30.160.60:FF:001343">
    <property type="entry name" value="Zinc finger protein 568"/>
    <property type="match status" value="1"/>
</dbReference>
<evidence type="ECO:0000256" key="11">
    <source>
        <dbReference type="PROSITE-ProRule" id="PRU00042"/>
    </source>
</evidence>
<dbReference type="GO" id="GO:0000981">
    <property type="term" value="F:DNA-binding transcription factor activity, RNA polymerase II-specific"/>
    <property type="evidence" value="ECO:0007669"/>
    <property type="project" value="TreeGrafter"/>
</dbReference>
<organism evidence="15 16">
    <name type="scientific">Hirundo rustica rustica</name>
    <dbReference type="NCBI Taxonomy" id="333673"/>
    <lineage>
        <taxon>Eukaryota</taxon>
        <taxon>Metazoa</taxon>
        <taxon>Chordata</taxon>
        <taxon>Craniata</taxon>
        <taxon>Vertebrata</taxon>
        <taxon>Euteleostomi</taxon>
        <taxon>Archelosauria</taxon>
        <taxon>Archosauria</taxon>
        <taxon>Dinosauria</taxon>
        <taxon>Saurischia</taxon>
        <taxon>Theropoda</taxon>
        <taxon>Coelurosauria</taxon>
        <taxon>Aves</taxon>
        <taxon>Neognathae</taxon>
        <taxon>Neoaves</taxon>
        <taxon>Telluraves</taxon>
        <taxon>Australaves</taxon>
        <taxon>Passeriformes</taxon>
        <taxon>Sylvioidea</taxon>
        <taxon>Hirundinidae</taxon>
        <taxon>Hirundo</taxon>
    </lineage>
</organism>
<feature type="compositionally biased region" description="Acidic residues" evidence="12">
    <location>
        <begin position="343"/>
        <end position="365"/>
    </location>
</feature>
<dbReference type="PANTHER" id="PTHR23226">
    <property type="entry name" value="ZINC FINGER AND SCAN DOMAIN-CONTAINING"/>
    <property type="match status" value="1"/>
</dbReference>
<dbReference type="OrthoDB" id="10629320at2759"/>
<dbReference type="EMBL" id="QRBI01000219">
    <property type="protein sequence ID" value="RMB92713.1"/>
    <property type="molecule type" value="Genomic_DNA"/>
</dbReference>
<dbReference type="InterPro" id="IPR013087">
    <property type="entry name" value="Znf_C2H2_type"/>
</dbReference>
<evidence type="ECO:0000259" key="14">
    <source>
        <dbReference type="PROSITE" id="PS50157"/>
    </source>
</evidence>
<keyword evidence="3" id="KW-0479">Metal-binding</keyword>
<keyword evidence="6" id="KW-0862">Zinc</keyword>
<evidence type="ECO:0000256" key="1">
    <source>
        <dbReference type="ARBA" id="ARBA00004123"/>
    </source>
</evidence>
<dbReference type="SUPFAM" id="SSF57667">
    <property type="entry name" value="beta-beta-alpha zinc fingers"/>
    <property type="match status" value="5"/>
</dbReference>
<comment type="similarity">
    <text evidence="2">Belongs to the krueppel C2H2-type zinc-finger protein family.</text>
</comment>
<evidence type="ECO:0000256" key="9">
    <source>
        <dbReference type="ARBA" id="ARBA00023163"/>
    </source>
</evidence>
<comment type="subcellular location">
    <subcellularLocation>
        <location evidence="1">Nucleus</location>
    </subcellularLocation>
</comment>
<dbReference type="InterPro" id="IPR036236">
    <property type="entry name" value="Znf_C2H2_sf"/>
</dbReference>
<name>A0A3M0J144_HIRRU</name>
<feature type="domain" description="C2H2-type" evidence="14">
    <location>
        <begin position="863"/>
        <end position="886"/>
    </location>
</feature>
<keyword evidence="13" id="KW-0732">Signal</keyword>
<feature type="compositionally biased region" description="Gly residues" evidence="12">
    <location>
        <begin position="530"/>
        <end position="556"/>
    </location>
</feature>
<evidence type="ECO:0000256" key="6">
    <source>
        <dbReference type="ARBA" id="ARBA00022833"/>
    </source>
</evidence>
<evidence type="ECO:0000256" key="2">
    <source>
        <dbReference type="ARBA" id="ARBA00006991"/>
    </source>
</evidence>
<feature type="chain" id="PRO_5018182038" description="C2H2-type domain-containing protein" evidence="13">
    <location>
        <begin position="26"/>
        <end position="886"/>
    </location>
</feature>
<dbReference type="FunFam" id="3.30.160.60:FF:000690">
    <property type="entry name" value="Zinc finger protein 354C"/>
    <property type="match status" value="1"/>
</dbReference>
<reference evidence="15 16" key="1">
    <citation type="submission" date="2018-07" db="EMBL/GenBank/DDBJ databases">
        <title>A high quality draft genome assembly of the barn swallow (H. rustica rustica).</title>
        <authorList>
            <person name="Formenti G."/>
            <person name="Chiara M."/>
            <person name="Poveda L."/>
            <person name="Francoijs K.-J."/>
            <person name="Bonisoli-Alquati A."/>
            <person name="Canova L."/>
            <person name="Gianfranceschi L."/>
            <person name="Horner D.S."/>
            <person name="Saino N."/>
        </authorList>
    </citation>
    <scope>NUCLEOTIDE SEQUENCE [LARGE SCALE GENOMIC DNA]</scope>
    <source>
        <strain evidence="15">Chelidonia</strain>
        <tissue evidence="15">Blood</tissue>
    </source>
</reference>
<dbReference type="FunFam" id="3.30.160.60:FF:000389">
    <property type="entry name" value="Zinc finger protein"/>
    <property type="match status" value="1"/>
</dbReference>
<evidence type="ECO:0000256" key="10">
    <source>
        <dbReference type="ARBA" id="ARBA00023242"/>
    </source>
</evidence>
<dbReference type="PANTHER" id="PTHR23226:SF366">
    <property type="entry name" value="ZINC FINGER PROTEIN ZFP2"/>
    <property type="match status" value="1"/>
</dbReference>
<feature type="region of interest" description="Disordered" evidence="12">
    <location>
        <begin position="530"/>
        <end position="664"/>
    </location>
</feature>
<feature type="domain" description="C2H2-type" evidence="14">
    <location>
        <begin position="779"/>
        <end position="806"/>
    </location>
</feature>
<dbReference type="STRING" id="333673.A0A3M0J144"/>
<feature type="domain" description="C2H2-type" evidence="14">
    <location>
        <begin position="695"/>
        <end position="722"/>
    </location>
</feature>
<dbReference type="FunFam" id="3.30.160.60:FF:002343">
    <property type="entry name" value="Zinc finger protein 33A"/>
    <property type="match status" value="3"/>
</dbReference>
<sequence length="886" mass="97613">MEPREVLEALVALVATLGELVATVAGPDEDVLRVVSPRSLRAALRKFTWHLHCTLNLRGVTPLGQRDVTSLGQAVAALGANPGASSARARVTAAASAWRELVAALMESWDRLAEDATKLHEDWGNATTRSGQLPTNTWMLLERLVAACDKATVFPWELLRRLGDIELALEGTGEVTPNVPEALVAVVVEAERLWEASSRLTTHHLLGTLGDIHRLLVLEWPVAAVATLGELAAAVTAPRRSTWPLLYPESLHQDLREFIWTLRDTLDHGDVTSLGQRGVTPLGQALATFGATPGATWADVRAAVRGWQKLVDELEENWCCLAEDAADLLDDLEDRATTRATAEDTDEETDEDTAEETDEETDEDTTTAWDGDLMDDSTGWGTSGDNLVATAQQAPMALTMEEVYSMVDKLIARVEVVKKAVKEAMVATSRAGTATRRGQQAESAMGLLGRLVVECENASLLTLELHERLQFIKTTLEGTEEASPDVLEALLAAVAEFERLWEASARLATRHLLGTLEDICRLLSNPYGGSAGPSSSGGPGGSGDLSGPGDSGGPGGRSVAKRRQEAIEDTRWPSKKQRPTPFCSETNNSSSITGTPQQPEVAKDFSFPRSGRMEEEEKPRRCRTRRGCKPSAGSCEEQRPPLCQEGGRRSSQSSELVEKPHGGEKPHKCLECGKGFSRSCHLIQHQVIHTGERPFECGECGKSFSWRSHLIQHKRIHTGERPYECGECGNSFRYSSDLRKHQRIHTGEKPYKCGECGKSFRDSYSLIQHQVIHTGEGLYTCLECGKGFGWSSSLRNHQHIHTGERPYECPECGKRFQISSTLLLHQRIHTEERPFRCPDCGKGFKRNSHLTVHRRIHTGERPYECPECGKSFSRGSHLTQHQRRHR</sequence>
<dbReference type="AlphaFoldDB" id="A0A3M0J144"/>
<evidence type="ECO:0000256" key="12">
    <source>
        <dbReference type="SAM" id="MobiDB-lite"/>
    </source>
</evidence>
<dbReference type="FunFam" id="3.30.160.60:FF:002004">
    <property type="entry name" value="Zinc finger protein 473"/>
    <property type="match status" value="1"/>
</dbReference>
<dbReference type="FunFam" id="3.30.160.60:FF:000200">
    <property type="entry name" value="zinc finger protein 510 isoform X2"/>
    <property type="match status" value="1"/>
</dbReference>
<evidence type="ECO:0000256" key="7">
    <source>
        <dbReference type="ARBA" id="ARBA00023015"/>
    </source>
</evidence>
<evidence type="ECO:0000256" key="5">
    <source>
        <dbReference type="ARBA" id="ARBA00022771"/>
    </source>
</evidence>
<evidence type="ECO:0000313" key="15">
    <source>
        <dbReference type="EMBL" id="RMB92713.1"/>
    </source>
</evidence>
<dbReference type="GO" id="GO:0000978">
    <property type="term" value="F:RNA polymerase II cis-regulatory region sequence-specific DNA binding"/>
    <property type="evidence" value="ECO:0007669"/>
    <property type="project" value="TreeGrafter"/>
</dbReference>
<feature type="domain" description="C2H2-type" evidence="14">
    <location>
        <begin position="835"/>
        <end position="862"/>
    </location>
</feature>
<evidence type="ECO:0000256" key="13">
    <source>
        <dbReference type="SAM" id="SignalP"/>
    </source>
</evidence>
<keyword evidence="9" id="KW-0804">Transcription</keyword>
<evidence type="ECO:0000313" key="16">
    <source>
        <dbReference type="Proteomes" id="UP000269221"/>
    </source>
</evidence>
<protein>
    <recommendedName>
        <fullName evidence="14">C2H2-type domain-containing protein</fullName>
    </recommendedName>
</protein>
<keyword evidence="8" id="KW-0238">DNA-binding</keyword>
<feature type="domain" description="C2H2-type" evidence="14">
    <location>
        <begin position="751"/>
        <end position="778"/>
    </location>
</feature>
<dbReference type="SMART" id="SM00355">
    <property type="entry name" value="ZnF_C2H2"/>
    <property type="match status" value="8"/>
</dbReference>
<keyword evidence="16" id="KW-1185">Reference proteome</keyword>
<comment type="caution">
    <text evidence="15">The sequence shown here is derived from an EMBL/GenBank/DDBJ whole genome shotgun (WGS) entry which is preliminary data.</text>
</comment>
<dbReference type="PROSITE" id="PS50157">
    <property type="entry name" value="ZINC_FINGER_C2H2_2"/>
    <property type="match status" value="8"/>
</dbReference>
<dbReference type="Gene3D" id="3.30.160.60">
    <property type="entry name" value="Classic Zinc Finger"/>
    <property type="match status" value="8"/>
</dbReference>
<dbReference type="GO" id="GO:0008270">
    <property type="term" value="F:zinc ion binding"/>
    <property type="evidence" value="ECO:0007669"/>
    <property type="project" value="UniProtKB-KW"/>
</dbReference>
<feature type="compositionally biased region" description="Polar residues" evidence="12">
    <location>
        <begin position="583"/>
        <end position="598"/>
    </location>
</feature>
<dbReference type="Pfam" id="PF00096">
    <property type="entry name" value="zf-C2H2"/>
    <property type="match status" value="7"/>
</dbReference>
<dbReference type="GO" id="GO:0005634">
    <property type="term" value="C:nucleus"/>
    <property type="evidence" value="ECO:0007669"/>
    <property type="project" value="UniProtKB-SubCell"/>
</dbReference>
<keyword evidence="10" id="KW-0539">Nucleus</keyword>
<accession>A0A3M0J144</accession>
<keyword evidence="5 11" id="KW-0863">Zinc-finger</keyword>
<dbReference type="PROSITE" id="PS00028">
    <property type="entry name" value="ZINC_FINGER_C2H2_1"/>
    <property type="match status" value="8"/>
</dbReference>